<name>A0A4R5XB72_9MYCO</name>
<dbReference type="AlphaFoldDB" id="A0A4R5XB72"/>
<feature type="domain" description="PASTA" evidence="2">
    <location>
        <begin position="36"/>
        <end position="97"/>
    </location>
</feature>
<dbReference type="InterPro" id="IPR005543">
    <property type="entry name" value="PASTA_dom"/>
</dbReference>
<evidence type="ECO:0000256" key="1">
    <source>
        <dbReference type="SAM" id="SignalP"/>
    </source>
</evidence>
<dbReference type="RefSeq" id="WP_073682808.1">
    <property type="nucleotide sequence ID" value="NZ_SDLP01000002.1"/>
</dbReference>
<dbReference type="Gene3D" id="3.30.10.20">
    <property type="match status" value="1"/>
</dbReference>
<feature type="chain" id="PRO_5020892435" evidence="1">
    <location>
        <begin position="27"/>
        <end position="111"/>
    </location>
</feature>
<evidence type="ECO:0000313" key="4">
    <source>
        <dbReference type="Proteomes" id="UP000294952"/>
    </source>
</evidence>
<dbReference type="EMBL" id="SDLP01000002">
    <property type="protein sequence ID" value="TDL10132.1"/>
    <property type="molecule type" value="Genomic_DNA"/>
</dbReference>
<sequence>MTARVLPFGAALLMVASMLGSPAATAQPADDGTTWEMPDMAGMKLAEAEATFASATAGSGLKLEYFNATGNYVVYNLSNWLVCNQSPKAGTTLKATSWVGIGINRPYPGCS</sequence>
<dbReference type="Pfam" id="PF03793">
    <property type="entry name" value="PASTA"/>
    <property type="match status" value="1"/>
</dbReference>
<dbReference type="CDD" id="cd06577">
    <property type="entry name" value="PASTA_pknB"/>
    <property type="match status" value="1"/>
</dbReference>
<evidence type="ECO:0000259" key="2">
    <source>
        <dbReference type="Pfam" id="PF03793"/>
    </source>
</evidence>
<reference evidence="3 4" key="1">
    <citation type="submission" date="2019-01" db="EMBL/GenBank/DDBJ databases">
        <title>High-quality-draft genome sequences of five non-tuberculosis mycobacteriaceae isolated from a nosocomial environment.</title>
        <authorList>
            <person name="Tiago I."/>
            <person name="Alarico S."/>
            <person name="Pereira S.G."/>
            <person name="Coelho C."/>
            <person name="Maranha A."/>
            <person name="Empadinhas N."/>
        </authorList>
    </citation>
    <scope>NUCLEOTIDE SEQUENCE [LARGE SCALE GENOMIC DNA]</scope>
    <source>
        <strain evidence="3 4">22DIII</strain>
    </source>
</reference>
<comment type="caution">
    <text evidence="3">The sequence shown here is derived from an EMBL/GenBank/DDBJ whole genome shotgun (WGS) entry which is preliminary data.</text>
</comment>
<proteinExistence type="predicted"/>
<organism evidence="3 4">
    <name type="scientific">Mycolicibacterium obuense</name>
    <dbReference type="NCBI Taxonomy" id="1807"/>
    <lineage>
        <taxon>Bacteria</taxon>
        <taxon>Bacillati</taxon>
        <taxon>Actinomycetota</taxon>
        <taxon>Actinomycetes</taxon>
        <taxon>Mycobacteriales</taxon>
        <taxon>Mycobacteriaceae</taxon>
        <taxon>Mycolicibacterium</taxon>
    </lineage>
</organism>
<evidence type="ECO:0000313" key="3">
    <source>
        <dbReference type="EMBL" id="TDL10132.1"/>
    </source>
</evidence>
<feature type="signal peptide" evidence="1">
    <location>
        <begin position="1"/>
        <end position="26"/>
    </location>
</feature>
<accession>A0A4R5XB72</accession>
<protein>
    <submittedName>
        <fullName evidence="3">PASTA domain-containing protein</fullName>
    </submittedName>
</protein>
<keyword evidence="1" id="KW-0732">Signal</keyword>
<gene>
    <name evidence="3" type="ORF">EUA04_09415</name>
</gene>
<dbReference type="Proteomes" id="UP000294952">
    <property type="component" value="Unassembled WGS sequence"/>
</dbReference>